<dbReference type="AlphaFoldDB" id="A0A953JBF3"/>
<dbReference type="Pfam" id="PF13439">
    <property type="entry name" value="Glyco_transf_4"/>
    <property type="match status" value="1"/>
</dbReference>
<dbReference type="CDD" id="cd03801">
    <property type="entry name" value="GT4_PimA-like"/>
    <property type="match status" value="1"/>
</dbReference>
<feature type="domain" description="Glycosyltransferase subfamily 4-like N-terminal" evidence="2">
    <location>
        <begin position="17"/>
        <end position="219"/>
    </location>
</feature>
<dbReference type="GO" id="GO:0016757">
    <property type="term" value="F:glycosyltransferase activity"/>
    <property type="evidence" value="ECO:0007669"/>
    <property type="project" value="InterPro"/>
</dbReference>
<gene>
    <name evidence="3" type="ORF">K8I29_11725</name>
</gene>
<evidence type="ECO:0000259" key="2">
    <source>
        <dbReference type="Pfam" id="PF13439"/>
    </source>
</evidence>
<dbReference type="InterPro" id="IPR001296">
    <property type="entry name" value="Glyco_trans_1"/>
</dbReference>
<feature type="domain" description="Glycosyl transferase family 1" evidence="1">
    <location>
        <begin position="239"/>
        <end position="401"/>
    </location>
</feature>
<dbReference type="InterPro" id="IPR028098">
    <property type="entry name" value="Glyco_trans_4-like_N"/>
</dbReference>
<dbReference type="Pfam" id="PF00534">
    <property type="entry name" value="Glycos_transf_1"/>
    <property type="match status" value="1"/>
</dbReference>
<organism evidence="3 4">
    <name type="scientific">Candidatus Nitrobium versatile</name>
    <dbReference type="NCBI Taxonomy" id="2884831"/>
    <lineage>
        <taxon>Bacteria</taxon>
        <taxon>Pseudomonadati</taxon>
        <taxon>Nitrospirota</taxon>
        <taxon>Nitrospiria</taxon>
        <taxon>Nitrospirales</taxon>
        <taxon>Nitrospiraceae</taxon>
        <taxon>Candidatus Nitrobium</taxon>
    </lineage>
</organism>
<reference evidence="3" key="1">
    <citation type="journal article" date="2021" name="bioRxiv">
        <title>Unraveling nitrogen, sulfur and carbon metabolic pathways and microbial community transcriptional responses to substrate deprivation and toxicity stresses in a bioreactor mimicking anoxic brackish coastal sediment conditions.</title>
        <authorList>
            <person name="Martins P.D."/>
            <person name="Echeveste M.J."/>
            <person name="Arshad A."/>
            <person name="Kurth J."/>
            <person name="Ouboter H."/>
            <person name="Jetten M.S.M."/>
            <person name="Welte C.U."/>
        </authorList>
    </citation>
    <scope>NUCLEOTIDE SEQUENCE</scope>
    <source>
        <strain evidence="3">MAG_39</strain>
    </source>
</reference>
<proteinExistence type="predicted"/>
<name>A0A953JBF3_9BACT</name>
<protein>
    <submittedName>
        <fullName evidence="3">Glycosyltransferase family 4 protein</fullName>
    </submittedName>
</protein>
<evidence type="ECO:0000313" key="3">
    <source>
        <dbReference type="EMBL" id="MBZ0156862.1"/>
    </source>
</evidence>
<evidence type="ECO:0000313" key="4">
    <source>
        <dbReference type="Proteomes" id="UP000705867"/>
    </source>
</evidence>
<accession>A0A953JBF3</accession>
<dbReference type="SUPFAM" id="SSF53756">
    <property type="entry name" value="UDP-Glycosyltransferase/glycogen phosphorylase"/>
    <property type="match status" value="1"/>
</dbReference>
<evidence type="ECO:0000259" key="1">
    <source>
        <dbReference type="Pfam" id="PF00534"/>
    </source>
</evidence>
<dbReference type="Proteomes" id="UP000705867">
    <property type="component" value="Unassembled WGS sequence"/>
</dbReference>
<dbReference type="EMBL" id="JAIOIV010000094">
    <property type="protein sequence ID" value="MBZ0156862.1"/>
    <property type="molecule type" value="Genomic_DNA"/>
</dbReference>
<dbReference type="Gene3D" id="3.40.50.2000">
    <property type="entry name" value="Glycogen Phosphorylase B"/>
    <property type="match status" value="2"/>
</dbReference>
<dbReference type="PANTHER" id="PTHR12526">
    <property type="entry name" value="GLYCOSYLTRANSFERASE"/>
    <property type="match status" value="1"/>
</dbReference>
<reference evidence="3" key="2">
    <citation type="submission" date="2021-08" db="EMBL/GenBank/DDBJ databases">
        <authorList>
            <person name="Dalcin Martins P."/>
        </authorList>
    </citation>
    <scope>NUCLEOTIDE SEQUENCE</scope>
    <source>
        <strain evidence="3">MAG_39</strain>
    </source>
</reference>
<comment type="caution">
    <text evidence="3">The sequence shown here is derived from an EMBL/GenBank/DDBJ whole genome shotgun (WGS) entry which is preliminary data.</text>
</comment>
<sequence length="431" mass="48613">MKVLHVTNYFRGTHRHVGGAEQACYRTARMLSDGGHEVAVATKRFDAGSVTEKMPFPVHPLPVLEDYVPKGFSLYAEAVKWYAFQYDPLARSSFRRLLRKEKPDVVHFHNFQFLTFSLVRETFRQGIPLCLSVYDYWLFCPKAMLLLPDNSFCAEAHGTRCLQCLPKSFSSLQKRLLGVRREVFDSCFDLVDRFVVLSGHSAGVLKRYGINGEKIRVVPLTLPIEYADGEADAAAPDVARNSILFAGWLNDRKGVHIAIDAMRYVRKAVPDAVLYVIGGRAKFSGEYERKFQSLIEEHKLRDCVVFLGHQPPRVVQQYLRKIGVLVIPEQYENMSPLIMVEAMLLGKPVVASNLGGIPEFITEGETGFLADAYSPEEFGRKVVRLLTDPSLAAAVGGAARKFIQEKCDSGRIARETLQLYEEMRKGRHGYN</sequence>